<gene>
    <name evidence="2" type="ORF">HPLM_LOCUS2155</name>
</gene>
<accession>A0A0N4VXY6</accession>
<evidence type="ECO:0000256" key="1">
    <source>
        <dbReference type="SAM" id="MobiDB-lite"/>
    </source>
</evidence>
<evidence type="ECO:0000313" key="2">
    <source>
        <dbReference type="EMBL" id="VDO13248.1"/>
    </source>
</evidence>
<evidence type="ECO:0000313" key="4">
    <source>
        <dbReference type="WBParaSite" id="HPLM_0000215601-mRNA-1"/>
    </source>
</evidence>
<feature type="compositionally biased region" description="Basic and acidic residues" evidence="1">
    <location>
        <begin position="98"/>
        <end position="111"/>
    </location>
</feature>
<protein>
    <submittedName>
        <fullName evidence="4">Death domain-containing protein</fullName>
    </submittedName>
</protein>
<reference evidence="2 3" key="2">
    <citation type="submission" date="2018-11" db="EMBL/GenBank/DDBJ databases">
        <authorList>
            <consortium name="Pathogen Informatics"/>
        </authorList>
    </citation>
    <scope>NUCLEOTIDE SEQUENCE [LARGE SCALE GENOMIC DNA]</scope>
    <source>
        <strain evidence="2 3">MHpl1</strain>
    </source>
</reference>
<dbReference type="Proteomes" id="UP000268014">
    <property type="component" value="Unassembled WGS sequence"/>
</dbReference>
<name>A0A0N4VXY6_HAEPC</name>
<feature type="region of interest" description="Disordered" evidence="1">
    <location>
        <begin position="1"/>
        <end position="26"/>
    </location>
</feature>
<sequence>MAAENEVNQDTDAGVNSRQVSSEQEFGVESISEVLDKVVEEIRQGPVRIEKDLTEARVAGKYRTQLMRVWEIQAEQACSMLKETDVAHIRGVLKELPRNGQRRRVEPGNDEEKMETDENGPIEKTDTADWSALRASLETAFGTIGGSNRNVRSGPFECYGTNSSQCLCKSRSIQRELS</sequence>
<dbReference type="AlphaFoldDB" id="A0A0N4VXY6"/>
<organism evidence="4">
    <name type="scientific">Haemonchus placei</name>
    <name type="common">Barber's pole worm</name>
    <dbReference type="NCBI Taxonomy" id="6290"/>
    <lineage>
        <taxon>Eukaryota</taxon>
        <taxon>Metazoa</taxon>
        <taxon>Ecdysozoa</taxon>
        <taxon>Nematoda</taxon>
        <taxon>Chromadorea</taxon>
        <taxon>Rhabditida</taxon>
        <taxon>Rhabditina</taxon>
        <taxon>Rhabditomorpha</taxon>
        <taxon>Strongyloidea</taxon>
        <taxon>Trichostrongylidae</taxon>
        <taxon>Haemonchus</taxon>
    </lineage>
</organism>
<dbReference type="WBParaSite" id="HPLM_0000215601-mRNA-1">
    <property type="protein sequence ID" value="HPLM_0000215601-mRNA-1"/>
    <property type="gene ID" value="HPLM_0000215601"/>
</dbReference>
<keyword evidence="3" id="KW-1185">Reference proteome</keyword>
<proteinExistence type="predicted"/>
<reference evidence="4" key="1">
    <citation type="submission" date="2017-02" db="UniProtKB">
        <authorList>
            <consortium name="WormBaseParasite"/>
        </authorList>
    </citation>
    <scope>IDENTIFICATION</scope>
</reference>
<evidence type="ECO:0000313" key="3">
    <source>
        <dbReference type="Proteomes" id="UP000268014"/>
    </source>
</evidence>
<feature type="region of interest" description="Disordered" evidence="1">
    <location>
        <begin position="98"/>
        <end position="128"/>
    </location>
</feature>
<feature type="compositionally biased region" description="Polar residues" evidence="1">
    <location>
        <begin position="1"/>
        <end position="24"/>
    </location>
</feature>
<dbReference type="EMBL" id="UZAF01003891">
    <property type="protein sequence ID" value="VDO13248.1"/>
    <property type="molecule type" value="Genomic_DNA"/>
</dbReference>